<dbReference type="RefSeq" id="WP_107139002.1">
    <property type="nucleotide sequence ID" value="NZ_PYSV01000017.1"/>
</dbReference>
<comment type="caution">
    <text evidence="2">The sequence shown here is derived from an EMBL/GenBank/DDBJ whole genome shotgun (WGS) entry which is preliminary data.</text>
</comment>
<feature type="coiled-coil region" evidence="1">
    <location>
        <begin position="568"/>
        <end position="595"/>
    </location>
</feature>
<name>A0A2T3W4X2_9DEIO</name>
<proteinExistence type="predicted"/>
<keyword evidence="3" id="KW-1185">Reference proteome</keyword>
<dbReference type="EMBL" id="PYSV01000017">
    <property type="protein sequence ID" value="PTA66922.1"/>
    <property type="molecule type" value="Genomic_DNA"/>
</dbReference>
<dbReference type="SUPFAM" id="SSF144020">
    <property type="entry name" value="FdhE-like"/>
    <property type="match status" value="1"/>
</dbReference>
<gene>
    <name evidence="2" type="ORF">C8263_15245</name>
</gene>
<evidence type="ECO:0008006" key="4">
    <source>
        <dbReference type="Google" id="ProtNLM"/>
    </source>
</evidence>
<keyword evidence="1" id="KW-0175">Coiled coil</keyword>
<sequence>MSGQAVSRLTGAAAPLPGFGLSGLWISATSGLLNGLSVPARTPLLPDARGVLTWSAAPADPVTVAFPAPHETRAPLGSLEAALTGLALDTGGWADWLQVSPLDRDLTDELHRYPLEDAMERELPHLEEVCRKPRTHLEIFEERQLVSRARQIPVRAVNYLASHTEDWDARTLRGVRPRRVITNVRDDLYDIYENRVAARLVDHLTQYVRRRLARVRELLNGLDTIDLNAQAPPSGMHWRQRRVYRLWGESLDLTEAQRLGRERLTELDQLLYRLGRLKASPLYSQVPTKSQVPAQLRLTNILGNDPHYRRVARLWRSWHRHAHTGHASVQEQQQTAQHEAAQFDRYALLLTLHALQQFEFTPVADTALHPGATLSLRGPEGPTELTWQLDGTCSLQQAGTSILRVVASPTPFGDLRREDVSRAVAALREEARALTTRTLLLYPGNAQQTLIPELQAVSSDPVRLHPMLSCLPVSAVDLESVERLARVLRLVLTGARFTAYPPTFETGAAVPRAELPDVLQPRGPGGWALLGPLRTRPGSWTEEGRRRQQVLEDVKRQLATHNADRLTQRRAQREVERLQAELDEWTTFLTALEASEEHLSRLRRCPVCGTEGAEFSHWQDDQFHCECGDCGAAWSLRRCPACQQRHPWLLPHLHTVPTLEADPGWADRLYGRDVLTLPDPFDLDSFICPDARLSVEGRHDAP</sequence>
<dbReference type="InterPro" id="IPR024064">
    <property type="entry name" value="FdhE-like_sf"/>
</dbReference>
<organism evidence="2 3">
    <name type="scientific">Deinococcus arcticus</name>
    <dbReference type="NCBI Taxonomy" id="2136176"/>
    <lineage>
        <taxon>Bacteria</taxon>
        <taxon>Thermotogati</taxon>
        <taxon>Deinococcota</taxon>
        <taxon>Deinococci</taxon>
        <taxon>Deinococcales</taxon>
        <taxon>Deinococcaceae</taxon>
        <taxon>Deinococcus</taxon>
    </lineage>
</organism>
<accession>A0A2T3W4X2</accession>
<evidence type="ECO:0000313" key="3">
    <source>
        <dbReference type="Proteomes" id="UP000240317"/>
    </source>
</evidence>
<protein>
    <recommendedName>
        <fullName evidence="4">DUF2357 domain-containing protein</fullName>
    </recommendedName>
</protein>
<dbReference type="AlphaFoldDB" id="A0A2T3W4X2"/>
<reference evidence="2 3" key="1">
    <citation type="submission" date="2018-03" db="EMBL/GenBank/DDBJ databases">
        <title>Draft genome of Deinococcus sp. OD32.</title>
        <authorList>
            <person name="Wang X.-P."/>
            <person name="Du Z.-J."/>
        </authorList>
    </citation>
    <scope>NUCLEOTIDE SEQUENCE [LARGE SCALE GENOMIC DNA]</scope>
    <source>
        <strain evidence="2 3">OD32</strain>
    </source>
</reference>
<evidence type="ECO:0000313" key="2">
    <source>
        <dbReference type="EMBL" id="PTA66922.1"/>
    </source>
</evidence>
<dbReference type="OrthoDB" id="580818at2"/>
<dbReference type="Proteomes" id="UP000240317">
    <property type="component" value="Unassembled WGS sequence"/>
</dbReference>
<evidence type="ECO:0000256" key="1">
    <source>
        <dbReference type="SAM" id="Coils"/>
    </source>
</evidence>